<proteinExistence type="predicted"/>
<evidence type="ECO:0000313" key="1">
    <source>
        <dbReference type="EMBL" id="KAI0049089.1"/>
    </source>
</evidence>
<organism evidence="1 2">
    <name type="scientific">Auriscalpium vulgare</name>
    <dbReference type="NCBI Taxonomy" id="40419"/>
    <lineage>
        <taxon>Eukaryota</taxon>
        <taxon>Fungi</taxon>
        <taxon>Dikarya</taxon>
        <taxon>Basidiomycota</taxon>
        <taxon>Agaricomycotina</taxon>
        <taxon>Agaricomycetes</taxon>
        <taxon>Russulales</taxon>
        <taxon>Auriscalpiaceae</taxon>
        <taxon>Auriscalpium</taxon>
    </lineage>
</organism>
<dbReference type="EMBL" id="MU275877">
    <property type="protein sequence ID" value="KAI0049089.1"/>
    <property type="molecule type" value="Genomic_DNA"/>
</dbReference>
<comment type="caution">
    <text evidence="1">The sequence shown here is derived from an EMBL/GenBank/DDBJ whole genome shotgun (WGS) entry which is preliminary data.</text>
</comment>
<accession>A0ACB8RXT5</accession>
<gene>
    <name evidence="1" type="ORF">FA95DRAFT_1557197</name>
</gene>
<reference evidence="1" key="2">
    <citation type="journal article" date="2022" name="New Phytol.">
        <title>Evolutionary transition to the ectomycorrhizal habit in the genomes of a hyperdiverse lineage of mushroom-forming fungi.</title>
        <authorList>
            <person name="Looney B."/>
            <person name="Miyauchi S."/>
            <person name="Morin E."/>
            <person name="Drula E."/>
            <person name="Courty P.E."/>
            <person name="Kohler A."/>
            <person name="Kuo A."/>
            <person name="LaButti K."/>
            <person name="Pangilinan J."/>
            <person name="Lipzen A."/>
            <person name="Riley R."/>
            <person name="Andreopoulos W."/>
            <person name="He G."/>
            <person name="Johnson J."/>
            <person name="Nolan M."/>
            <person name="Tritt A."/>
            <person name="Barry K.W."/>
            <person name="Grigoriev I.V."/>
            <person name="Nagy L.G."/>
            <person name="Hibbett D."/>
            <person name="Henrissat B."/>
            <person name="Matheny P.B."/>
            <person name="Labbe J."/>
            <person name="Martin F.M."/>
        </authorList>
    </citation>
    <scope>NUCLEOTIDE SEQUENCE</scope>
    <source>
        <strain evidence="1">FP105234-sp</strain>
    </source>
</reference>
<name>A0ACB8RXT5_9AGAM</name>
<evidence type="ECO:0000313" key="2">
    <source>
        <dbReference type="Proteomes" id="UP000814033"/>
    </source>
</evidence>
<keyword evidence="2" id="KW-1185">Reference proteome</keyword>
<dbReference type="Proteomes" id="UP000814033">
    <property type="component" value="Unassembled WGS sequence"/>
</dbReference>
<reference evidence="1" key="1">
    <citation type="submission" date="2021-02" db="EMBL/GenBank/DDBJ databases">
        <authorList>
            <consortium name="DOE Joint Genome Institute"/>
            <person name="Ahrendt S."/>
            <person name="Looney B.P."/>
            <person name="Miyauchi S."/>
            <person name="Morin E."/>
            <person name="Drula E."/>
            <person name="Courty P.E."/>
            <person name="Chicoki N."/>
            <person name="Fauchery L."/>
            <person name="Kohler A."/>
            <person name="Kuo A."/>
            <person name="Labutti K."/>
            <person name="Pangilinan J."/>
            <person name="Lipzen A."/>
            <person name="Riley R."/>
            <person name="Andreopoulos W."/>
            <person name="He G."/>
            <person name="Johnson J."/>
            <person name="Barry K.W."/>
            <person name="Grigoriev I.V."/>
            <person name="Nagy L."/>
            <person name="Hibbett D."/>
            <person name="Henrissat B."/>
            <person name="Matheny P.B."/>
            <person name="Labbe J."/>
            <person name="Martin F."/>
        </authorList>
    </citation>
    <scope>NUCLEOTIDE SEQUENCE</scope>
    <source>
        <strain evidence="1">FP105234-sp</strain>
    </source>
</reference>
<protein>
    <submittedName>
        <fullName evidence="1">Uncharacterized protein</fullName>
    </submittedName>
</protein>
<sequence>MKGRTKYYGFAIDEVELYKASVASGEVKPLPDAARCQTEAERATYVGSVMLRLTSVLLGKHLPKSNIKNLKCKCVEIGVEHMYIHIWVLPEEYWPKADGTQKTEGLQAFKQAMGITEDPTWIVQNQCLHLRPMTVDAYLDTVMKAFY</sequence>